<evidence type="ECO:0000313" key="3">
    <source>
        <dbReference type="Proteomes" id="UP000242791"/>
    </source>
</evidence>
<evidence type="ECO:0008006" key="4">
    <source>
        <dbReference type="Google" id="ProtNLM"/>
    </source>
</evidence>
<reference evidence="2 3" key="1">
    <citation type="submission" date="2015-08" db="EMBL/GenBank/DDBJ databases">
        <title>Emmonsia species relationships and genome sequence.</title>
        <authorList>
            <person name="Cuomo C.A."/>
            <person name="Schwartz I.S."/>
            <person name="Kenyon C."/>
            <person name="De Hoog G.S."/>
            <person name="Govender N.P."/>
            <person name="Botha A."/>
            <person name="Moreno L."/>
            <person name="De Vries M."/>
            <person name="Munoz J.F."/>
            <person name="Stielow J.B."/>
        </authorList>
    </citation>
    <scope>NUCLEOTIDE SEQUENCE [LARGE SCALE GENOMIC DNA]</scope>
    <source>
        <strain evidence="2 3">EI222</strain>
    </source>
</reference>
<dbReference type="EMBL" id="LGTZ01000868">
    <property type="protein sequence ID" value="OJD23144.1"/>
    <property type="molecule type" value="Genomic_DNA"/>
</dbReference>
<dbReference type="Proteomes" id="UP000242791">
    <property type="component" value="Unassembled WGS sequence"/>
</dbReference>
<protein>
    <recommendedName>
        <fullName evidence="4">BTB domain-containing protein</fullName>
    </recommendedName>
</protein>
<evidence type="ECO:0000313" key="2">
    <source>
        <dbReference type="EMBL" id="OJD23144.1"/>
    </source>
</evidence>
<name>A0A1J9Q3P8_9EURO</name>
<dbReference type="AlphaFoldDB" id="A0A1J9Q3P8"/>
<evidence type="ECO:0000256" key="1">
    <source>
        <dbReference type="SAM" id="MobiDB-lite"/>
    </source>
</evidence>
<keyword evidence="3" id="KW-1185">Reference proteome</keyword>
<feature type="region of interest" description="Disordered" evidence="1">
    <location>
        <begin position="1"/>
        <end position="32"/>
    </location>
</feature>
<dbReference type="OrthoDB" id="5398371at2759"/>
<organism evidence="2 3">
    <name type="scientific">Blastomyces percursus</name>
    <dbReference type="NCBI Taxonomy" id="1658174"/>
    <lineage>
        <taxon>Eukaryota</taxon>
        <taxon>Fungi</taxon>
        <taxon>Dikarya</taxon>
        <taxon>Ascomycota</taxon>
        <taxon>Pezizomycotina</taxon>
        <taxon>Eurotiomycetes</taxon>
        <taxon>Eurotiomycetidae</taxon>
        <taxon>Onygenales</taxon>
        <taxon>Ajellomycetaceae</taxon>
        <taxon>Blastomyces</taxon>
    </lineage>
</organism>
<feature type="region of interest" description="Disordered" evidence="1">
    <location>
        <begin position="387"/>
        <end position="419"/>
    </location>
</feature>
<gene>
    <name evidence="2" type="ORF">ACJ73_05505</name>
</gene>
<accession>A0A1J9Q3P8</accession>
<proteinExistence type="predicted"/>
<comment type="caution">
    <text evidence="2">The sequence shown here is derived from an EMBL/GenBank/DDBJ whole genome shotgun (WGS) entry which is preliminary data.</text>
</comment>
<dbReference type="VEuPathDB" id="FungiDB:ACJ73_05505"/>
<sequence>MEDSFPPLPGATRPSGLVGGGEAGALNHQQTGEDRFNVTKTRILCSDVDVVLEFTPSPSFGARKFAHTKYLMGVSSTALKQSSAYFRVILDPEKFREGRELFEKTAQLDTKYGAGDVSMNDEAAAFAELPTIRIELPPLAGVFDKADLIETFLRVLFLGSAKSHDDQHIQDILNHLAKKSISFVANLIILSDKFGGQDALKRALNVPLDGVSKSVGQTLMSKTLRRLQASRIEDEERTRQAIYFALILGLNDGVLAFTHMLIIDGSREWVYGARDGWVGIDRPIWWHLPHGIEEELRFRHESILDTITDLQSHFLRAYGALLPESPHPAQITDPSTSAFPPQPPQHSTRLQCRRMYENSRACDSFHLGEIIRFFTTRAKTLHLESTLPSHMHDSGDSEGENEGHATNNTTNSTQPPPPPTNIATLLASLRQCPEYQIDPNHIGCGLRRRLLPALDCLASFTTNSTNAVGICSSHFNSGNNNSNSTNPYAFMATRRASVGSWRNHAFRDAVMVGIGAGKVDSITYLNDGRANGPLAETCTCVANAELARAAFTSRRRVWNL</sequence>